<comment type="similarity">
    <text evidence="2">Belongs to the Mediator complex subunit 12 family.</text>
</comment>
<feature type="domain" description="Mediator complex subunit Med12" evidence="9">
    <location>
        <begin position="102"/>
        <end position="169"/>
    </location>
</feature>
<evidence type="ECO:0000256" key="1">
    <source>
        <dbReference type="ARBA" id="ARBA00004123"/>
    </source>
</evidence>
<protein>
    <recommendedName>
        <fullName evidence="3">Mediator of RNA polymerase II transcription subunit 12</fullName>
    </recommendedName>
    <alternativeName>
        <fullName evidence="7">Mediator complex subunit 12</fullName>
    </alternativeName>
</protein>
<reference evidence="10" key="1">
    <citation type="submission" date="2023-03" db="EMBL/GenBank/DDBJ databases">
        <title>Mating type loci evolution in Malassezia.</title>
        <authorList>
            <person name="Coelho M.A."/>
        </authorList>
    </citation>
    <scope>NUCLEOTIDE SEQUENCE</scope>
    <source>
        <strain evidence="10">CBS 7876</strain>
    </source>
</reference>
<evidence type="ECO:0000256" key="5">
    <source>
        <dbReference type="ARBA" id="ARBA00023163"/>
    </source>
</evidence>
<keyword evidence="11" id="KW-1185">Reference proteome</keyword>
<comment type="subcellular location">
    <subcellularLocation>
        <location evidence="1">Nucleus</location>
    </subcellularLocation>
</comment>
<name>A0AAF0IXW5_9BASI</name>
<keyword evidence="6" id="KW-0539">Nucleus</keyword>
<dbReference type="SMART" id="SM01281">
    <property type="entry name" value="Med12"/>
    <property type="match status" value="1"/>
</dbReference>
<sequence>MEPDGGLPAYALAAPAWRPPLHAAADLGWPGVRPPAPAELDAHALRHGATAPPAVANEGASAHEQIHARLARTPALTLLNALLDGVRDVRRRAHPHTIAPPSPAPPSRATLSDARLALYLRALADPGAPLAPLAHHIPHALRGRRLLEALWHGDGARAVPVPRAAWLVHAAGACDVRAGRTGAQATHACTADVLAWLTESLAACASTPAWAAAWAYRTALAHALRAARLVDTHAYLAWLVAQLAETHAAPARVCVLQLVDDALPLLVARAALARALVAALAPRTDDVPFVAAHAAAVRERAVSLAPDAAVGVADLVAVPAEVHARTHAVRAALAPLLTEAEGGAHGAVGASDAACTPGAVGADAAAVRALDAGTLAVPELFLRLFRPAGAPVDLGRRLALVLAWACTEAHDAPGRAYVAAALLHRVHLCQAGRLVLDDGRRVACVWAPVPLFDAVARWIDDVDAHPRTPGVSTAALARLLGALARVGLFSYARFAQRLSARGILRHQHDAPRTLRHRAGLHARLFRTMPVEHASDAVRALRRSAIYGARTAESYEETTERRATRELARACAAGADGRAGALEAPWPAPPGAAPAALPPAPATSVGDALALPARLPHLLVASPYIQTRVVAHILPRVLDDTRGPSADAFALLATVLTTLGAFPALAQLCVALLDRHVETRCVVCVARTVAAHARVFAALERRDALAERLAPYAVHDASASVGQRIVPAQGRTMAVAAARAALAALALEPPPPPLPEARAPSAEALAAAAAPAAALLRGDALDAASDALLAAVPLADAPGALWTHLLAALCAPHAAPPTPAVVACVAALAGAAGVRLPVAAWMRDTYALHGGTPRAASSAWCALVAGLVALGHVDADEVLRVLCAYAPRATPHDAFYTPCVTLSNALVCTTSVPGAPCSLPVLGAAAWYDLGLLRTHLARAHGLVPWLAAARAAHAAPALGAALAPHHAGTRTRTRSHAAWPPLRRATLLALVRALDPEIAADAPPDAPPDAPAISRAVSCATPWTAGAALAALHTALRATPPDALAPLAHTLVATLLPPPAAADALFDQLRTLGMPPALPAALADAALDRWLAGEREMAHALARLAPHVRGYACGRAPEALRAVTAALARDADAWAAAHADADETQGVRDGHSSASPASPASPQTSPLASSPLPTLARAVPSPERPPPRAASPPGGVPRYLLHHLAVLLFLVATHVPADAAPRHAEPDVGAAAAADPLLGALTPLLALACTAHAAHTTVGEGFALPHWVLLADCAVAVQSAARPAALAAWLRGAPAVPHALARLVRYDEPRGAHEPWTQLEAVGAPPPPASRDPWAVPLSNDASVPLEAVHARKTRDAVPHTTMRAAPPPWLTHIAH</sequence>
<feature type="region of interest" description="Disordered" evidence="8">
    <location>
        <begin position="1352"/>
        <end position="1376"/>
    </location>
</feature>
<dbReference type="Pfam" id="PF09497">
    <property type="entry name" value="Med12"/>
    <property type="match status" value="1"/>
</dbReference>
<evidence type="ECO:0000256" key="6">
    <source>
        <dbReference type="ARBA" id="ARBA00023242"/>
    </source>
</evidence>
<dbReference type="PANTHER" id="PTHR46567">
    <property type="entry name" value="MEDIATOR OF RNA POLYMERASE II TRANSCRIPTION SUBUNIT 12"/>
    <property type="match status" value="1"/>
</dbReference>
<feature type="compositionally biased region" description="Low complexity" evidence="8">
    <location>
        <begin position="1152"/>
        <end position="1181"/>
    </location>
</feature>
<proteinExistence type="inferred from homology"/>
<evidence type="ECO:0000259" key="9">
    <source>
        <dbReference type="SMART" id="SM01281"/>
    </source>
</evidence>
<evidence type="ECO:0000256" key="7">
    <source>
        <dbReference type="ARBA" id="ARBA00032010"/>
    </source>
</evidence>
<dbReference type="GO" id="GO:0016592">
    <property type="term" value="C:mediator complex"/>
    <property type="evidence" value="ECO:0007669"/>
    <property type="project" value="InterPro"/>
</dbReference>
<evidence type="ECO:0000256" key="3">
    <source>
        <dbReference type="ARBA" id="ARBA00019622"/>
    </source>
</evidence>
<evidence type="ECO:0000313" key="11">
    <source>
        <dbReference type="Proteomes" id="UP001214603"/>
    </source>
</evidence>
<keyword evidence="5" id="KW-0804">Transcription</keyword>
<dbReference type="InterPro" id="IPR019035">
    <property type="entry name" value="Mediator_Med12"/>
</dbReference>
<dbReference type="GO" id="GO:0003712">
    <property type="term" value="F:transcription coregulator activity"/>
    <property type="evidence" value="ECO:0007669"/>
    <property type="project" value="InterPro"/>
</dbReference>
<accession>A0AAF0IXW5</accession>
<organism evidence="10 11">
    <name type="scientific">Malassezia obtusa</name>
    <dbReference type="NCBI Taxonomy" id="76774"/>
    <lineage>
        <taxon>Eukaryota</taxon>
        <taxon>Fungi</taxon>
        <taxon>Dikarya</taxon>
        <taxon>Basidiomycota</taxon>
        <taxon>Ustilaginomycotina</taxon>
        <taxon>Malasseziomycetes</taxon>
        <taxon>Malasseziales</taxon>
        <taxon>Malasseziaceae</taxon>
        <taxon>Malassezia</taxon>
    </lineage>
</organism>
<gene>
    <name evidence="10" type="primary">SRB8</name>
    <name evidence="10" type="ORF">MOBT1_003262</name>
</gene>
<dbReference type="Proteomes" id="UP001214603">
    <property type="component" value="Chromosome 9"/>
</dbReference>
<evidence type="ECO:0000313" key="10">
    <source>
        <dbReference type="EMBL" id="WFD04551.1"/>
    </source>
</evidence>
<feature type="region of interest" description="Disordered" evidence="8">
    <location>
        <begin position="1138"/>
        <end position="1194"/>
    </location>
</feature>
<dbReference type="GO" id="GO:0006357">
    <property type="term" value="P:regulation of transcription by RNA polymerase II"/>
    <property type="evidence" value="ECO:0007669"/>
    <property type="project" value="InterPro"/>
</dbReference>
<keyword evidence="4" id="KW-0805">Transcription regulation</keyword>
<dbReference type="EMBL" id="CP119942">
    <property type="protein sequence ID" value="WFD04551.1"/>
    <property type="molecule type" value="Genomic_DNA"/>
</dbReference>
<dbReference type="PANTHER" id="PTHR46567:SF1">
    <property type="entry name" value="MEDIATOR OF RNA POLYMERASE II TRANSCRIPTION SUBUNIT 12"/>
    <property type="match status" value="1"/>
</dbReference>
<feature type="compositionally biased region" description="Basic and acidic residues" evidence="8">
    <location>
        <begin position="1139"/>
        <end position="1151"/>
    </location>
</feature>
<evidence type="ECO:0000256" key="2">
    <source>
        <dbReference type="ARBA" id="ARBA00010289"/>
    </source>
</evidence>
<evidence type="ECO:0000256" key="8">
    <source>
        <dbReference type="SAM" id="MobiDB-lite"/>
    </source>
</evidence>
<evidence type="ECO:0000256" key="4">
    <source>
        <dbReference type="ARBA" id="ARBA00023015"/>
    </source>
</evidence>